<dbReference type="Proteomes" id="UP001500575">
    <property type="component" value="Unassembled WGS sequence"/>
</dbReference>
<dbReference type="RefSeq" id="WP_344301865.1">
    <property type="nucleotide sequence ID" value="NZ_BAAAQQ010000002.1"/>
</dbReference>
<evidence type="ECO:0000313" key="1">
    <source>
        <dbReference type="EMBL" id="GAA2114719.1"/>
    </source>
</evidence>
<name>A0ABN2XPU2_9ACTN</name>
<accession>A0ABN2XPU2</accession>
<organism evidence="1 2">
    <name type="scientific">Nocardioides bigeumensis</name>
    <dbReference type="NCBI Taxonomy" id="433657"/>
    <lineage>
        <taxon>Bacteria</taxon>
        <taxon>Bacillati</taxon>
        <taxon>Actinomycetota</taxon>
        <taxon>Actinomycetes</taxon>
        <taxon>Propionibacteriales</taxon>
        <taxon>Nocardioidaceae</taxon>
        <taxon>Nocardioides</taxon>
    </lineage>
</organism>
<gene>
    <name evidence="1" type="ORF">GCM10009843_03410</name>
</gene>
<evidence type="ECO:0000313" key="2">
    <source>
        <dbReference type="Proteomes" id="UP001500575"/>
    </source>
</evidence>
<reference evidence="1 2" key="1">
    <citation type="journal article" date="2019" name="Int. J. Syst. Evol. Microbiol.">
        <title>The Global Catalogue of Microorganisms (GCM) 10K type strain sequencing project: providing services to taxonomists for standard genome sequencing and annotation.</title>
        <authorList>
            <consortium name="The Broad Institute Genomics Platform"/>
            <consortium name="The Broad Institute Genome Sequencing Center for Infectious Disease"/>
            <person name="Wu L."/>
            <person name="Ma J."/>
        </authorList>
    </citation>
    <scope>NUCLEOTIDE SEQUENCE [LARGE SCALE GENOMIC DNA]</scope>
    <source>
        <strain evidence="1 2">JCM 16021</strain>
    </source>
</reference>
<dbReference type="EMBL" id="BAAAQQ010000002">
    <property type="protein sequence ID" value="GAA2114719.1"/>
    <property type="molecule type" value="Genomic_DNA"/>
</dbReference>
<sequence>MSTPECAGHEWSISAVEVARAEVWTEEICRICGDERVTRPGAAVKAVALSAAALAVAS</sequence>
<proteinExistence type="predicted"/>
<protein>
    <submittedName>
        <fullName evidence="1">Uncharacterized protein</fullName>
    </submittedName>
</protein>
<keyword evidence="2" id="KW-1185">Reference proteome</keyword>
<comment type="caution">
    <text evidence="1">The sequence shown here is derived from an EMBL/GenBank/DDBJ whole genome shotgun (WGS) entry which is preliminary data.</text>
</comment>